<dbReference type="eggNOG" id="COG1609">
    <property type="taxonomic scope" value="Bacteria"/>
</dbReference>
<feature type="domain" description="HTH lacI-type" evidence="5">
    <location>
        <begin position="7"/>
        <end position="63"/>
    </location>
</feature>
<evidence type="ECO:0000256" key="2">
    <source>
        <dbReference type="ARBA" id="ARBA00023125"/>
    </source>
</evidence>
<sequence length="370" mass="39127">MHVSGRVTLQQVAEAAGVSRGTASVILNDRASARFAADTARRVRETAQQLGYRPNRLATALLQGGTQTLALVSADVSGDHFAADLVRGASQAAGSAGQLLYVAQSDGRPELFDRLLHQLIDQGVDGFVYAASSYRRLPIPQVLQGHPLVLLNALPAPATGPGPRSRRPHNSTAGVHDDSPAAVVPDDEQAGRLAGSLLRGAMAARGRTDGVLLLGRVVHGPTAEDPSPGMAGELRERGLRADLGEHKIPLTHLECLWWPTQAREALDAYLRSNPVPGAICALNDRVAMGAYDALRRHSLHIPDDVPVVSFDGSDLAAWLDPALSSLSLPYLQMGARAIELLLHGDQPPGALIERIPLELPHPSSLGAPLT</sequence>
<dbReference type="CDD" id="cd06288">
    <property type="entry name" value="PBP1_sucrose_transcription_regulator"/>
    <property type="match status" value="1"/>
</dbReference>
<evidence type="ECO:0000256" key="1">
    <source>
        <dbReference type="ARBA" id="ARBA00023015"/>
    </source>
</evidence>
<organism evidence="6 7">
    <name type="scientific">Kineosphaera limosa NBRC 100340</name>
    <dbReference type="NCBI Taxonomy" id="1184609"/>
    <lineage>
        <taxon>Bacteria</taxon>
        <taxon>Bacillati</taxon>
        <taxon>Actinomycetota</taxon>
        <taxon>Actinomycetes</taxon>
        <taxon>Micrococcales</taxon>
        <taxon>Dermatophilaceae</taxon>
        <taxon>Kineosphaera</taxon>
    </lineage>
</organism>
<dbReference type="Proteomes" id="UP000008366">
    <property type="component" value="Unassembled WGS sequence"/>
</dbReference>
<dbReference type="Gene3D" id="3.40.50.2300">
    <property type="match status" value="2"/>
</dbReference>
<dbReference type="Pfam" id="PF13377">
    <property type="entry name" value="Peripla_BP_3"/>
    <property type="match status" value="1"/>
</dbReference>
<dbReference type="AlphaFoldDB" id="K6VF82"/>
<dbReference type="InterPro" id="IPR010982">
    <property type="entry name" value="Lambda_DNA-bd_dom_sf"/>
</dbReference>
<name>K6VF82_9MICO</name>
<dbReference type="STRING" id="1184609.KILIM_012_00020"/>
<dbReference type="SMART" id="SM00354">
    <property type="entry name" value="HTH_LACI"/>
    <property type="match status" value="1"/>
</dbReference>
<dbReference type="SUPFAM" id="SSF53822">
    <property type="entry name" value="Periplasmic binding protein-like I"/>
    <property type="match status" value="1"/>
</dbReference>
<comment type="caution">
    <text evidence="6">The sequence shown here is derived from an EMBL/GenBank/DDBJ whole genome shotgun (WGS) entry which is preliminary data.</text>
</comment>
<proteinExistence type="predicted"/>
<gene>
    <name evidence="6" type="ORF">KILIM_012_00020</name>
</gene>
<keyword evidence="7" id="KW-1185">Reference proteome</keyword>
<evidence type="ECO:0000259" key="5">
    <source>
        <dbReference type="PROSITE" id="PS50932"/>
    </source>
</evidence>
<dbReference type="PANTHER" id="PTHR30146:SF109">
    <property type="entry name" value="HTH-TYPE TRANSCRIPTIONAL REGULATOR GALS"/>
    <property type="match status" value="1"/>
</dbReference>
<dbReference type="GO" id="GO:0003700">
    <property type="term" value="F:DNA-binding transcription factor activity"/>
    <property type="evidence" value="ECO:0007669"/>
    <property type="project" value="TreeGrafter"/>
</dbReference>
<evidence type="ECO:0000313" key="6">
    <source>
        <dbReference type="EMBL" id="GAB94818.1"/>
    </source>
</evidence>
<dbReference type="InterPro" id="IPR046335">
    <property type="entry name" value="LacI/GalR-like_sensor"/>
</dbReference>
<protein>
    <submittedName>
        <fullName evidence="6">Putative LacI family transcriptional regulator</fullName>
    </submittedName>
</protein>
<accession>K6VF82</accession>
<keyword evidence="2" id="KW-0238">DNA-binding</keyword>
<dbReference type="PANTHER" id="PTHR30146">
    <property type="entry name" value="LACI-RELATED TRANSCRIPTIONAL REPRESSOR"/>
    <property type="match status" value="1"/>
</dbReference>
<dbReference type="CDD" id="cd01392">
    <property type="entry name" value="HTH_LacI"/>
    <property type="match status" value="1"/>
</dbReference>
<dbReference type="GO" id="GO:0000976">
    <property type="term" value="F:transcription cis-regulatory region binding"/>
    <property type="evidence" value="ECO:0007669"/>
    <property type="project" value="TreeGrafter"/>
</dbReference>
<evidence type="ECO:0000256" key="3">
    <source>
        <dbReference type="ARBA" id="ARBA00023163"/>
    </source>
</evidence>
<dbReference type="InterPro" id="IPR000843">
    <property type="entry name" value="HTH_LacI"/>
</dbReference>
<dbReference type="Gene3D" id="1.10.260.40">
    <property type="entry name" value="lambda repressor-like DNA-binding domains"/>
    <property type="match status" value="1"/>
</dbReference>
<keyword evidence="1" id="KW-0805">Transcription regulation</keyword>
<dbReference type="EMBL" id="BAHD01000012">
    <property type="protein sequence ID" value="GAB94818.1"/>
    <property type="molecule type" value="Genomic_DNA"/>
</dbReference>
<dbReference type="SUPFAM" id="SSF47413">
    <property type="entry name" value="lambda repressor-like DNA-binding domains"/>
    <property type="match status" value="1"/>
</dbReference>
<feature type="region of interest" description="Disordered" evidence="4">
    <location>
        <begin position="156"/>
        <end position="187"/>
    </location>
</feature>
<reference evidence="6 7" key="1">
    <citation type="submission" date="2012-08" db="EMBL/GenBank/DDBJ databases">
        <title>Whole genome shotgun sequence of Kineosphaera limosa NBRC 100340.</title>
        <authorList>
            <person name="Yoshida I."/>
            <person name="Isaki S."/>
            <person name="Hosoyama A."/>
            <person name="Tsuchikane K."/>
            <person name="Katsumata H."/>
            <person name="Ando Y."/>
            <person name="Ohji S."/>
            <person name="Hamada M."/>
            <person name="Tamura T."/>
            <person name="Yamazoe A."/>
            <person name="Yamazaki S."/>
            <person name="Fujita N."/>
        </authorList>
    </citation>
    <scope>NUCLEOTIDE SEQUENCE [LARGE SCALE GENOMIC DNA]</scope>
    <source>
        <strain evidence="6 7">NBRC 100340</strain>
    </source>
</reference>
<dbReference type="InterPro" id="IPR028082">
    <property type="entry name" value="Peripla_BP_I"/>
</dbReference>
<dbReference type="Pfam" id="PF00356">
    <property type="entry name" value="LacI"/>
    <property type="match status" value="1"/>
</dbReference>
<dbReference type="PROSITE" id="PS50932">
    <property type="entry name" value="HTH_LACI_2"/>
    <property type="match status" value="1"/>
</dbReference>
<evidence type="ECO:0000313" key="7">
    <source>
        <dbReference type="Proteomes" id="UP000008366"/>
    </source>
</evidence>
<evidence type="ECO:0000256" key="4">
    <source>
        <dbReference type="SAM" id="MobiDB-lite"/>
    </source>
</evidence>
<keyword evidence="3" id="KW-0804">Transcription</keyword>